<dbReference type="InterPro" id="IPR014957">
    <property type="entry name" value="IDEAL_dom"/>
</dbReference>
<evidence type="ECO:0000313" key="3">
    <source>
        <dbReference type="Proteomes" id="UP001344888"/>
    </source>
</evidence>
<sequence>MESSEFAKILAKIAGAAIIAAGRSYEEARRQYEAFEACKLEDGKYDRRKIEHIEGYEPPQELDLWLDELLIDAALDKRDKATFEHLTAMARF</sequence>
<dbReference type="Pfam" id="PF08858">
    <property type="entry name" value="IDEAL"/>
    <property type="match status" value="1"/>
</dbReference>
<organism evidence="2 3">
    <name type="scientific">Metasolibacillus meyeri</name>
    <dbReference type="NCBI Taxonomy" id="1071052"/>
    <lineage>
        <taxon>Bacteria</taxon>
        <taxon>Bacillati</taxon>
        <taxon>Bacillota</taxon>
        <taxon>Bacilli</taxon>
        <taxon>Bacillales</taxon>
        <taxon>Caryophanaceae</taxon>
        <taxon>Metasolibacillus</taxon>
    </lineage>
</organism>
<protein>
    <submittedName>
        <fullName evidence="2">IDEAL domain-containing protein</fullName>
    </submittedName>
</protein>
<name>A0AAW9NLK8_9BACL</name>
<feature type="domain" description="IDEAL" evidence="1">
    <location>
        <begin position="70"/>
        <end position="88"/>
    </location>
</feature>
<proteinExistence type="predicted"/>
<gene>
    <name evidence="2" type="ORF">P9B03_08495</name>
</gene>
<accession>A0AAW9NLK8</accession>
<reference evidence="2 3" key="1">
    <citation type="submission" date="2023-03" db="EMBL/GenBank/DDBJ databases">
        <title>Bacillus Genome Sequencing.</title>
        <authorList>
            <person name="Dunlap C."/>
        </authorList>
    </citation>
    <scope>NUCLEOTIDE SEQUENCE [LARGE SCALE GENOMIC DNA]</scope>
    <source>
        <strain evidence="2 3">B-59205</strain>
    </source>
</reference>
<keyword evidence="3" id="KW-1185">Reference proteome</keyword>
<dbReference type="Proteomes" id="UP001344888">
    <property type="component" value="Unassembled WGS sequence"/>
</dbReference>
<comment type="caution">
    <text evidence="2">The sequence shown here is derived from an EMBL/GenBank/DDBJ whole genome shotgun (WGS) entry which is preliminary data.</text>
</comment>
<evidence type="ECO:0000259" key="1">
    <source>
        <dbReference type="Pfam" id="PF08858"/>
    </source>
</evidence>
<dbReference type="AlphaFoldDB" id="A0AAW9NLK8"/>
<dbReference type="EMBL" id="JARSFG010000012">
    <property type="protein sequence ID" value="MEC1178517.1"/>
    <property type="molecule type" value="Genomic_DNA"/>
</dbReference>
<dbReference type="RefSeq" id="WP_326123012.1">
    <property type="nucleotide sequence ID" value="NZ_JARSFG010000012.1"/>
</dbReference>
<evidence type="ECO:0000313" key="2">
    <source>
        <dbReference type="EMBL" id="MEC1178517.1"/>
    </source>
</evidence>